<reference evidence="1" key="2">
    <citation type="journal article" date="2020" name="Nat. Commun.">
        <title>Large-scale genome sequencing of mycorrhizal fungi provides insights into the early evolution of symbiotic traits.</title>
        <authorList>
            <person name="Miyauchi S."/>
            <person name="Kiss E."/>
            <person name="Kuo A."/>
            <person name="Drula E."/>
            <person name="Kohler A."/>
            <person name="Sanchez-Garcia M."/>
            <person name="Morin E."/>
            <person name="Andreopoulos B."/>
            <person name="Barry K.W."/>
            <person name="Bonito G."/>
            <person name="Buee M."/>
            <person name="Carver A."/>
            <person name="Chen C."/>
            <person name="Cichocki N."/>
            <person name="Clum A."/>
            <person name="Culley D."/>
            <person name="Crous P.W."/>
            <person name="Fauchery L."/>
            <person name="Girlanda M."/>
            <person name="Hayes R.D."/>
            <person name="Keri Z."/>
            <person name="LaButti K."/>
            <person name="Lipzen A."/>
            <person name="Lombard V."/>
            <person name="Magnuson J."/>
            <person name="Maillard F."/>
            <person name="Murat C."/>
            <person name="Nolan M."/>
            <person name="Ohm R.A."/>
            <person name="Pangilinan J."/>
            <person name="Pereira M.F."/>
            <person name="Perotto S."/>
            <person name="Peter M."/>
            <person name="Pfister S."/>
            <person name="Riley R."/>
            <person name="Sitrit Y."/>
            <person name="Stielow J.B."/>
            <person name="Szollosi G."/>
            <person name="Zifcakova L."/>
            <person name="Stursova M."/>
            <person name="Spatafora J.W."/>
            <person name="Tedersoo L."/>
            <person name="Vaario L.M."/>
            <person name="Yamada A."/>
            <person name="Yan M."/>
            <person name="Wang P."/>
            <person name="Xu J."/>
            <person name="Bruns T."/>
            <person name="Baldrian P."/>
            <person name="Vilgalys R."/>
            <person name="Dunand C."/>
            <person name="Henrissat B."/>
            <person name="Grigoriev I.V."/>
            <person name="Hibbett D."/>
            <person name="Nagy L.G."/>
            <person name="Martin F.M."/>
        </authorList>
    </citation>
    <scope>NUCLEOTIDE SEQUENCE</scope>
    <source>
        <strain evidence="1">P2</strain>
    </source>
</reference>
<dbReference type="EMBL" id="MU117981">
    <property type="protein sequence ID" value="KAF9650797.1"/>
    <property type="molecule type" value="Genomic_DNA"/>
</dbReference>
<name>A0ACB6ZMJ8_THEGA</name>
<protein>
    <submittedName>
        <fullName evidence="1">Uncharacterized protein</fullName>
    </submittedName>
</protein>
<evidence type="ECO:0000313" key="2">
    <source>
        <dbReference type="Proteomes" id="UP000886501"/>
    </source>
</evidence>
<dbReference type="Proteomes" id="UP000886501">
    <property type="component" value="Unassembled WGS sequence"/>
</dbReference>
<comment type="caution">
    <text evidence="1">The sequence shown here is derived from an EMBL/GenBank/DDBJ whole genome shotgun (WGS) entry which is preliminary data.</text>
</comment>
<proteinExistence type="predicted"/>
<evidence type="ECO:0000313" key="1">
    <source>
        <dbReference type="EMBL" id="KAF9650797.1"/>
    </source>
</evidence>
<gene>
    <name evidence="1" type="ORF">BDM02DRAFT_3127460</name>
</gene>
<organism evidence="1 2">
    <name type="scientific">Thelephora ganbajun</name>
    <name type="common">Ganba fungus</name>
    <dbReference type="NCBI Taxonomy" id="370292"/>
    <lineage>
        <taxon>Eukaryota</taxon>
        <taxon>Fungi</taxon>
        <taxon>Dikarya</taxon>
        <taxon>Basidiomycota</taxon>
        <taxon>Agaricomycotina</taxon>
        <taxon>Agaricomycetes</taxon>
        <taxon>Thelephorales</taxon>
        <taxon>Thelephoraceae</taxon>
        <taxon>Thelephora</taxon>
    </lineage>
</organism>
<accession>A0ACB6ZMJ8</accession>
<reference evidence="1" key="1">
    <citation type="submission" date="2019-10" db="EMBL/GenBank/DDBJ databases">
        <authorList>
            <consortium name="DOE Joint Genome Institute"/>
            <person name="Kuo A."/>
            <person name="Miyauchi S."/>
            <person name="Kiss E."/>
            <person name="Drula E."/>
            <person name="Kohler A."/>
            <person name="Sanchez-Garcia M."/>
            <person name="Andreopoulos B."/>
            <person name="Barry K.W."/>
            <person name="Bonito G."/>
            <person name="Buee M."/>
            <person name="Carver A."/>
            <person name="Chen C."/>
            <person name="Cichocki N."/>
            <person name="Clum A."/>
            <person name="Culley D."/>
            <person name="Crous P.W."/>
            <person name="Fauchery L."/>
            <person name="Girlanda M."/>
            <person name="Hayes R."/>
            <person name="Keri Z."/>
            <person name="Labutti K."/>
            <person name="Lipzen A."/>
            <person name="Lombard V."/>
            <person name="Magnuson J."/>
            <person name="Maillard F."/>
            <person name="Morin E."/>
            <person name="Murat C."/>
            <person name="Nolan M."/>
            <person name="Ohm R."/>
            <person name="Pangilinan J."/>
            <person name="Pereira M."/>
            <person name="Perotto S."/>
            <person name="Peter M."/>
            <person name="Riley R."/>
            <person name="Sitrit Y."/>
            <person name="Stielow B."/>
            <person name="Szollosi G."/>
            <person name="Zifcakova L."/>
            <person name="Stursova M."/>
            <person name="Spatafora J.W."/>
            <person name="Tedersoo L."/>
            <person name="Vaario L.-M."/>
            <person name="Yamada A."/>
            <person name="Yan M."/>
            <person name="Wang P."/>
            <person name="Xu J."/>
            <person name="Bruns T."/>
            <person name="Baldrian P."/>
            <person name="Vilgalys R."/>
            <person name="Henrissat B."/>
            <person name="Grigoriev I.V."/>
            <person name="Hibbett D."/>
            <person name="Nagy L.G."/>
            <person name="Martin F.M."/>
        </authorList>
    </citation>
    <scope>NUCLEOTIDE SEQUENCE</scope>
    <source>
        <strain evidence="1">P2</strain>
    </source>
</reference>
<sequence length="153" mass="17032">MSPSQALAFKEQGNVLFKSLHFRQAADLYEKASNCDPDNPTYPSNLSAALYELGDYLATLRAILRAFHILAPNDQVVGTNVQLARKLSVRLVKALLHGSRNRKIPDDVVGRPEHQSAFRVLEHIISDDPNGVELWRAWGAVAKEKPDDAFKAK</sequence>
<keyword evidence="2" id="KW-1185">Reference proteome</keyword>